<organism evidence="5 6">
    <name type="scientific">Caldithrix abyssi DSM 13497</name>
    <dbReference type="NCBI Taxonomy" id="880073"/>
    <lineage>
        <taxon>Bacteria</taxon>
        <taxon>Pseudomonadati</taxon>
        <taxon>Calditrichota</taxon>
        <taxon>Calditrichia</taxon>
        <taxon>Calditrichales</taxon>
        <taxon>Calditrichaceae</taxon>
        <taxon>Caldithrix</taxon>
    </lineage>
</organism>
<dbReference type="Proteomes" id="UP000004671">
    <property type="component" value="Chromosome"/>
</dbReference>
<dbReference type="InParanoid" id="H1XQ61"/>
<keyword evidence="1" id="KW-0732">Signal</keyword>
<dbReference type="PANTHER" id="PTHR34512">
    <property type="entry name" value="CELL SURFACE PROTEIN"/>
    <property type="match status" value="1"/>
</dbReference>
<dbReference type="OrthoDB" id="9816081at2"/>
<feature type="chain" id="PRO_5010497826" evidence="1">
    <location>
        <begin position="20"/>
        <end position="612"/>
    </location>
</feature>
<evidence type="ECO:0000256" key="1">
    <source>
        <dbReference type="SAM" id="SignalP"/>
    </source>
</evidence>
<evidence type="ECO:0000313" key="6">
    <source>
        <dbReference type="Proteomes" id="UP000004671"/>
    </source>
</evidence>
<feature type="domain" description="Pyrrolo-quinoline quinone repeat" evidence="3">
    <location>
        <begin position="420"/>
        <end position="496"/>
    </location>
</feature>
<feature type="signal peptide" evidence="1">
    <location>
        <begin position="1"/>
        <end position="19"/>
    </location>
</feature>
<dbReference type="SUPFAM" id="SSF56300">
    <property type="entry name" value="Metallo-dependent phosphatases"/>
    <property type="match status" value="1"/>
</dbReference>
<feature type="domain" description="Calcineurin-like phosphoesterase" evidence="2">
    <location>
        <begin position="21"/>
        <end position="199"/>
    </location>
</feature>
<dbReference type="PANTHER" id="PTHR34512:SF30">
    <property type="entry name" value="OUTER MEMBRANE PROTEIN ASSEMBLY FACTOR BAMB"/>
    <property type="match status" value="1"/>
</dbReference>
<dbReference type="InterPro" id="IPR015943">
    <property type="entry name" value="WD40/YVTN_repeat-like_dom_sf"/>
</dbReference>
<evidence type="ECO:0000259" key="2">
    <source>
        <dbReference type="Pfam" id="PF00149"/>
    </source>
</evidence>
<sequence length="612" mass="69336" precursor="true">MKKFLIVVVVFLFACQSSSKRIAWLSDTHVSPATGGTQDLIAVVKDINRQKNIHLVIISGDITEINTGSNLQTAKHILDRLEMPYYIIPGNHDSKWSDSGLQGFRKLFGDDKFQFDLIGIRFIGLHQGPVLRMADGHFSPQDLNWLLNVLSHLRHPRQPVVLITHYPLYPPFAVDNYFRLLKIIRNYNIKMILHGHGHRNRQVNAYGIPQIMGRSTLSRGKKAAYNIIELDRKEFRFFVKTVGEKRPSLWTKVDLETDYVVADSLIERPDYSVNAQYPAVKETWKRSFNALITASPAANKHAVFIGDHMGRLHCLDLASGEEIWTQRFSGALYSQPTLAKKRIVFTCADSNVYCLDAQKGERIWQFKTGAPLYAVPVVSGDTVFVGRNDGAFYALDLNSGKCIWQFNEINGYIETRPLLTKDKVVFGAWDGYLYALKKRDGRPVWKWRGPAENALFSPAACWPVAVKNQLFVVAPDRFLTAIDLSTGLTLWRSNRYKVRETIGADGHFVFAKCMRDTVFSLRPSEKAPRYNWVKNMDFGYDIANSMIQVKGQTAFFGTKNGLVVAFNIQDGKVIWKHKTGNSFIPTALPLSSSSLIVSSMDGFVVRLKYSNH</sequence>
<evidence type="ECO:0000313" key="4">
    <source>
        <dbReference type="EMBL" id="APF18291.1"/>
    </source>
</evidence>
<dbReference type="SUPFAM" id="SSF50998">
    <property type="entry name" value="Quinoprotein alcohol dehydrogenase-like"/>
    <property type="match status" value="1"/>
</dbReference>
<dbReference type="GO" id="GO:0016787">
    <property type="term" value="F:hydrolase activity"/>
    <property type="evidence" value="ECO:0007669"/>
    <property type="project" value="InterPro"/>
</dbReference>
<dbReference type="PaxDb" id="880073-Calab_2703"/>
<dbReference type="EMBL" id="CM001402">
    <property type="protein sequence ID" value="EHO42312.1"/>
    <property type="molecule type" value="Genomic_DNA"/>
</dbReference>
<dbReference type="EMBL" id="CP018099">
    <property type="protein sequence ID" value="APF18291.1"/>
    <property type="molecule type" value="Genomic_DNA"/>
</dbReference>
<reference evidence="4 7" key="2">
    <citation type="submission" date="2016-11" db="EMBL/GenBank/DDBJ databases">
        <title>Genomic analysis of Caldithrix abyssi and proposal of a novel bacterial phylum Caldithrichaeota.</title>
        <authorList>
            <person name="Kublanov I."/>
            <person name="Sigalova O."/>
            <person name="Gavrilov S."/>
            <person name="Lebedinsky A."/>
            <person name="Ivanova N."/>
            <person name="Daum C."/>
            <person name="Reddy T."/>
            <person name="Klenk H.P."/>
            <person name="Goker M."/>
            <person name="Reva O."/>
            <person name="Miroshnichenko M."/>
            <person name="Kyprides N."/>
            <person name="Woyke T."/>
            <person name="Gelfand M."/>
        </authorList>
    </citation>
    <scope>NUCLEOTIDE SEQUENCE [LARGE SCALE GENOMIC DNA]</scope>
    <source>
        <strain evidence="4 7">LF13</strain>
    </source>
</reference>
<dbReference type="eggNOG" id="COG1409">
    <property type="taxonomic scope" value="Bacteria"/>
</dbReference>
<name>H1XQ61_CALAY</name>
<accession>H1XQ61</accession>
<dbReference type="HOGENOM" id="CLU_030401_0_0_0"/>
<dbReference type="Gene3D" id="2.130.10.10">
    <property type="entry name" value="YVTN repeat-like/Quinoprotein amine dehydrogenase"/>
    <property type="match status" value="1"/>
</dbReference>
<dbReference type="InterPro" id="IPR004843">
    <property type="entry name" value="Calcineurin-like_PHP"/>
</dbReference>
<dbReference type="AlphaFoldDB" id="H1XQ61"/>
<protein>
    <submittedName>
        <fullName evidence="5">Metallophosphoesterase</fullName>
    </submittedName>
    <submittedName>
        <fullName evidence="4">PQQ enzyme repeat-containing protein</fullName>
    </submittedName>
</protein>
<dbReference type="Proteomes" id="UP000183868">
    <property type="component" value="Chromosome"/>
</dbReference>
<dbReference type="InterPro" id="IPR018391">
    <property type="entry name" value="PQQ_b-propeller_rpt"/>
</dbReference>
<dbReference type="SMART" id="SM00564">
    <property type="entry name" value="PQQ"/>
    <property type="match status" value="6"/>
</dbReference>
<dbReference type="STRING" id="880073.Cabys_1542"/>
<proteinExistence type="predicted"/>
<evidence type="ECO:0000313" key="5">
    <source>
        <dbReference type="EMBL" id="EHO42312.1"/>
    </source>
</evidence>
<dbReference type="Gene3D" id="3.60.21.10">
    <property type="match status" value="1"/>
</dbReference>
<reference evidence="5 6" key="1">
    <citation type="submission" date="2011-09" db="EMBL/GenBank/DDBJ databases">
        <title>The permanent draft genome of Caldithrix abyssi DSM 13497.</title>
        <authorList>
            <consortium name="US DOE Joint Genome Institute (JGI-PGF)"/>
            <person name="Lucas S."/>
            <person name="Han J."/>
            <person name="Lapidus A."/>
            <person name="Bruce D."/>
            <person name="Goodwin L."/>
            <person name="Pitluck S."/>
            <person name="Peters L."/>
            <person name="Kyrpides N."/>
            <person name="Mavromatis K."/>
            <person name="Ivanova N."/>
            <person name="Mikhailova N."/>
            <person name="Chertkov O."/>
            <person name="Detter J.C."/>
            <person name="Tapia R."/>
            <person name="Han C."/>
            <person name="Land M."/>
            <person name="Hauser L."/>
            <person name="Markowitz V."/>
            <person name="Cheng J.-F."/>
            <person name="Hugenholtz P."/>
            <person name="Woyke T."/>
            <person name="Wu D."/>
            <person name="Spring S."/>
            <person name="Brambilla E."/>
            <person name="Klenk H.-P."/>
            <person name="Eisen J.A."/>
        </authorList>
    </citation>
    <scope>NUCLEOTIDE SEQUENCE [LARGE SCALE GENOMIC DNA]</scope>
    <source>
        <strain evidence="5 6">DSM 13497</strain>
    </source>
</reference>
<evidence type="ECO:0000259" key="3">
    <source>
        <dbReference type="Pfam" id="PF13360"/>
    </source>
</evidence>
<dbReference type="Pfam" id="PF13360">
    <property type="entry name" value="PQQ_2"/>
    <property type="match status" value="2"/>
</dbReference>
<evidence type="ECO:0000313" key="7">
    <source>
        <dbReference type="Proteomes" id="UP000183868"/>
    </source>
</evidence>
<dbReference type="KEGG" id="caby:Cabys_1542"/>
<dbReference type="PROSITE" id="PS51257">
    <property type="entry name" value="PROKAR_LIPOPROTEIN"/>
    <property type="match status" value="1"/>
</dbReference>
<dbReference type="RefSeq" id="WP_006929604.1">
    <property type="nucleotide sequence ID" value="NZ_CM001402.1"/>
</dbReference>
<dbReference type="InterPro" id="IPR029052">
    <property type="entry name" value="Metallo-depent_PP-like"/>
</dbReference>
<dbReference type="InterPro" id="IPR011047">
    <property type="entry name" value="Quinoprotein_ADH-like_sf"/>
</dbReference>
<dbReference type="InterPro" id="IPR002372">
    <property type="entry name" value="PQQ_rpt_dom"/>
</dbReference>
<gene>
    <name evidence="4" type="ORF">Cabys_1542</name>
    <name evidence="5" type="ORF">Calab_2703</name>
</gene>
<dbReference type="eggNOG" id="COG1520">
    <property type="taxonomic scope" value="Bacteria"/>
</dbReference>
<dbReference type="Pfam" id="PF00149">
    <property type="entry name" value="Metallophos"/>
    <property type="match status" value="1"/>
</dbReference>
<feature type="domain" description="Pyrrolo-quinoline quinone repeat" evidence="3">
    <location>
        <begin position="282"/>
        <end position="405"/>
    </location>
</feature>
<keyword evidence="6" id="KW-1185">Reference proteome</keyword>